<dbReference type="InterPro" id="IPR036852">
    <property type="entry name" value="Peptidase_S8/S53_dom_sf"/>
</dbReference>
<gene>
    <name evidence="4" type="ORF">P8935_19775</name>
</gene>
<evidence type="ECO:0000256" key="2">
    <source>
        <dbReference type="SAM" id="MobiDB-lite"/>
    </source>
</evidence>
<reference evidence="4" key="1">
    <citation type="submission" date="2023-03" db="EMBL/GenBank/DDBJ databases">
        <title>Edaphobacter sp.</title>
        <authorList>
            <person name="Huber K.J."/>
            <person name="Papendorf J."/>
            <person name="Pilke C."/>
            <person name="Bunk B."/>
            <person name="Sproeer C."/>
            <person name="Pester M."/>
        </authorList>
    </citation>
    <scope>NUCLEOTIDE SEQUENCE</scope>
    <source>
        <strain evidence="4">DSM 110680</strain>
    </source>
</reference>
<feature type="region of interest" description="Disordered" evidence="2">
    <location>
        <begin position="82"/>
        <end position="103"/>
    </location>
</feature>
<dbReference type="CDD" id="cd04056">
    <property type="entry name" value="Peptidases_S53"/>
    <property type="match status" value="1"/>
</dbReference>
<dbReference type="PANTHER" id="PTHR14218:SF15">
    <property type="entry name" value="TRIPEPTIDYL-PEPTIDASE 1"/>
    <property type="match status" value="1"/>
</dbReference>
<dbReference type="PANTHER" id="PTHR14218">
    <property type="entry name" value="PROTEASE S8 TRIPEPTIDYL PEPTIDASE I CLN2"/>
    <property type="match status" value="1"/>
</dbReference>
<comment type="caution">
    <text evidence="1">Lacks conserved residue(s) required for the propagation of feature annotation.</text>
</comment>
<dbReference type="PROSITE" id="PS51695">
    <property type="entry name" value="SEDOLISIN"/>
    <property type="match status" value="1"/>
</dbReference>
<sequence length="370" mass="37950">MPPSPQVKCHPYFKLRRLTPHIQIGPLAPSPWNVPNLCTAYHWPNGLAGGGVIAIVELGGGWVQSDIDQYFKSINQPVPHITDVSVDGTKNSPNQSTGSNSDPDYEVALDIEVAGAAYYAATGKAATIRMYWSQDIASAVQKAANDGCDVCSISWGADEATWGTTAAQEMESAAATATDLGMVVFAASGDNDSSDGGSTPANVDAPSSCPHVVGCGGTYKTTTVETVWNDSPGQTNGEGTGGGYSTIFPVQSFQIGVPKPPAGSTFGKGRMVPDVSGDADPNTGYNVIVHGSTTVVGGTSAVAPLYAGLFAAFGKKLGFVTPSLYQNQADFNDITTGGNGYYNAAPGPDPCTGIGSPVGGKLASLFVKPA</sequence>
<protein>
    <submittedName>
        <fullName evidence="4">S53 family peptidase</fullName>
        <ecNumber evidence="4">3.4.-.-</ecNumber>
    </submittedName>
</protein>
<evidence type="ECO:0000256" key="1">
    <source>
        <dbReference type="PROSITE-ProRule" id="PRU01240"/>
    </source>
</evidence>
<proteinExistence type="inferred from homology"/>
<dbReference type="SUPFAM" id="SSF52743">
    <property type="entry name" value="Subtilisin-like"/>
    <property type="match status" value="1"/>
</dbReference>
<dbReference type="PROSITE" id="PS51892">
    <property type="entry name" value="SUBTILASE"/>
    <property type="match status" value="1"/>
</dbReference>
<dbReference type="InterPro" id="IPR030400">
    <property type="entry name" value="Sedolisin_dom"/>
</dbReference>
<dbReference type="EMBL" id="CP121196">
    <property type="protein sequence ID" value="XBH16802.1"/>
    <property type="molecule type" value="Genomic_DNA"/>
</dbReference>
<dbReference type="InterPro" id="IPR050819">
    <property type="entry name" value="Tripeptidyl-peptidase_I"/>
</dbReference>
<keyword evidence="4" id="KW-0378">Hydrolase</keyword>
<dbReference type="Gene3D" id="3.40.50.200">
    <property type="entry name" value="Peptidase S8/S53 domain"/>
    <property type="match status" value="1"/>
</dbReference>
<dbReference type="Pfam" id="PF00082">
    <property type="entry name" value="Peptidase_S8"/>
    <property type="match status" value="1"/>
</dbReference>
<comment type="similarity">
    <text evidence="1">Belongs to the peptidase S8 family.</text>
</comment>
<organism evidence="4">
    <name type="scientific">Telmatobacter sp. DSM 110680</name>
    <dbReference type="NCBI Taxonomy" id="3036704"/>
    <lineage>
        <taxon>Bacteria</taxon>
        <taxon>Pseudomonadati</taxon>
        <taxon>Acidobacteriota</taxon>
        <taxon>Terriglobia</taxon>
        <taxon>Terriglobales</taxon>
        <taxon>Acidobacteriaceae</taxon>
        <taxon>Telmatobacter</taxon>
    </lineage>
</organism>
<feature type="compositionally biased region" description="Polar residues" evidence="2">
    <location>
        <begin position="88"/>
        <end position="102"/>
    </location>
</feature>
<dbReference type="RefSeq" id="WP_348262030.1">
    <property type="nucleotide sequence ID" value="NZ_CP121196.1"/>
</dbReference>
<dbReference type="EC" id="3.4.-.-" evidence="4"/>
<dbReference type="GO" id="GO:0006508">
    <property type="term" value="P:proteolysis"/>
    <property type="evidence" value="ECO:0007669"/>
    <property type="project" value="InterPro"/>
</dbReference>
<dbReference type="AlphaFoldDB" id="A0AAU7DI94"/>
<name>A0AAU7DI94_9BACT</name>
<evidence type="ECO:0000259" key="3">
    <source>
        <dbReference type="PROSITE" id="PS51695"/>
    </source>
</evidence>
<dbReference type="GO" id="GO:0008240">
    <property type="term" value="F:tripeptidyl-peptidase activity"/>
    <property type="evidence" value="ECO:0007669"/>
    <property type="project" value="TreeGrafter"/>
</dbReference>
<feature type="domain" description="Peptidase S53" evidence="3">
    <location>
        <begin position="28"/>
        <end position="369"/>
    </location>
</feature>
<evidence type="ECO:0000313" key="4">
    <source>
        <dbReference type="EMBL" id="XBH16802.1"/>
    </source>
</evidence>
<accession>A0AAU7DI94</accession>
<dbReference type="GO" id="GO:0004252">
    <property type="term" value="F:serine-type endopeptidase activity"/>
    <property type="evidence" value="ECO:0007669"/>
    <property type="project" value="InterPro"/>
</dbReference>
<dbReference type="InterPro" id="IPR000209">
    <property type="entry name" value="Peptidase_S8/S53_dom"/>
</dbReference>